<dbReference type="EMBL" id="CP071091">
    <property type="protein sequence ID" value="QSQ14017.1"/>
    <property type="molecule type" value="Genomic_DNA"/>
</dbReference>
<gene>
    <name evidence="1" type="ORF">JY572_37840</name>
</gene>
<sequence>MTKPWEQEWRAEGCSWVERRDDVTAVAQVQVSGSADEQAVYNRFLAAAPDMARELRHLVRLIEPLETEGGLNVPGLATLNGARRALRKAGVLPEDVRRTE</sequence>
<keyword evidence="2" id="KW-1185">Reference proteome</keyword>
<accession>A0ABX7N8P7</accession>
<organism evidence="1 2">
    <name type="scientific">Myxococcus landrumensis</name>
    <dbReference type="NCBI Taxonomy" id="2813577"/>
    <lineage>
        <taxon>Bacteria</taxon>
        <taxon>Pseudomonadati</taxon>
        <taxon>Myxococcota</taxon>
        <taxon>Myxococcia</taxon>
        <taxon>Myxococcales</taxon>
        <taxon>Cystobacterineae</taxon>
        <taxon>Myxococcaceae</taxon>
        <taxon>Myxococcus</taxon>
    </lineage>
</organism>
<proteinExistence type="predicted"/>
<protein>
    <submittedName>
        <fullName evidence="1">Uncharacterized protein</fullName>
    </submittedName>
</protein>
<dbReference type="RefSeq" id="WP_206715811.1">
    <property type="nucleotide sequence ID" value="NZ_CP071091.1"/>
</dbReference>
<evidence type="ECO:0000313" key="1">
    <source>
        <dbReference type="EMBL" id="QSQ14017.1"/>
    </source>
</evidence>
<reference evidence="1 2" key="1">
    <citation type="submission" date="2021-02" db="EMBL/GenBank/DDBJ databases">
        <title>De Novo genome assembly of isolated myxobacteria.</title>
        <authorList>
            <person name="Stevens D.C."/>
        </authorList>
    </citation>
    <scope>NUCLEOTIDE SEQUENCE [LARGE SCALE GENOMIC DNA]</scope>
    <source>
        <strain evidence="1 2">SCHIC003</strain>
    </source>
</reference>
<evidence type="ECO:0000313" key="2">
    <source>
        <dbReference type="Proteomes" id="UP000663090"/>
    </source>
</evidence>
<name>A0ABX7N8P7_9BACT</name>
<dbReference type="Proteomes" id="UP000663090">
    <property type="component" value="Chromosome"/>
</dbReference>